<gene>
    <name evidence="4" type="primary">OLAH</name>
</gene>
<dbReference type="InterPro" id="IPR001031">
    <property type="entry name" value="Thioesterase"/>
</dbReference>
<dbReference type="PANTHER" id="PTHR11487">
    <property type="entry name" value="THIOESTERASE"/>
    <property type="match status" value="1"/>
</dbReference>
<dbReference type="EC" id="3.1.2.14" evidence="2"/>
<evidence type="ECO:0000313" key="5">
    <source>
        <dbReference type="Proteomes" id="UP000233160"/>
    </source>
</evidence>
<dbReference type="Proteomes" id="UP000233160">
    <property type="component" value="Unassembled WGS sequence"/>
</dbReference>
<dbReference type="Ensembl" id="ENSPCOT00000015221.1">
    <property type="protein sequence ID" value="ENSPCOP00000004895.1"/>
    <property type="gene ID" value="ENSPCOG00000013245.1"/>
</dbReference>
<accession>A0A2K6ET39</accession>
<dbReference type="Pfam" id="PF00975">
    <property type="entry name" value="Thioesterase"/>
    <property type="match status" value="1"/>
</dbReference>
<dbReference type="GeneTree" id="ENSGT00390000015518"/>
<keyword evidence="5" id="KW-1185">Reference proteome</keyword>
<dbReference type="GO" id="GO:0006631">
    <property type="term" value="P:fatty acid metabolic process"/>
    <property type="evidence" value="ECO:0007669"/>
    <property type="project" value="UniProtKB-ARBA"/>
</dbReference>
<comment type="similarity">
    <text evidence="1">Belongs to the thioesterase family.</text>
</comment>
<sequence>MAGRDQATPCATWLFPRTRCCTLNEKVLNCLYQNPDAIFKLICFPWAGGGSMYFAKWGQRIHESLEVHSVRLAGRESRLEEPFAKDMYQLADEIVCAMLPIIQDKPFAFFGHRYLKKLFSKTSGRVSSI</sequence>
<evidence type="ECO:0000313" key="4">
    <source>
        <dbReference type="Ensembl" id="ENSPCOP00000004895.1"/>
    </source>
</evidence>
<evidence type="ECO:0000256" key="1">
    <source>
        <dbReference type="ARBA" id="ARBA00007169"/>
    </source>
</evidence>
<dbReference type="InterPro" id="IPR012223">
    <property type="entry name" value="TEII"/>
</dbReference>
<name>A0A2K6ET39_PROCO</name>
<dbReference type="SUPFAM" id="SSF53474">
    <property type="entry name" value="alpha/beta-Hydrolases"/>
    <property type="match status" value="1"/>
</dbReference>
<dbReference type="PANTHER" id="PTHR11487:SF0">
    <property type="entry name" value="S-ACYL FATTY ACID SYNTHASE THIOESTERASE, MEDIUM CHAIN"/>
    <property type="match status" value="1"/>
</dbReference>
<dbReference type="Gene3D" id="3.40.50.1820">
    <property type="entry name" value="alpha/beta hydrolase"/>
    <property type="match status" value="1"/>
</dbReference>
<organism evidence="4 5">
    <name type="scientific">Propithecus coquereli</name>
    <name type="common">Coquerel's sifaka</name>
    <name type="synonym">Propithecus verreauxi coquereli</name>
    <dbReference type="NCBI Taxonomy" id="379532"/>
    <lineage>
        <taxon>Eukaryota</taxon>
        <taxon>Metazoa</taxon>
        <taxon>Chordata</taxon>
        <taxon>Craniata</taxon>
        <taxon>Vertebrata</taxon>
        <taxon>Euteleostomi</taxon>
        <taxon>Mammalia</taxon>
        <taxon>Eutheria</taxon>
        <taxon>Euarchontoglires</taxon>
        <taxon>Primates</taxon>
        <taxon>Strepsirrhini</taxon>
        <taxon>Lemuriformes</taxon>
        <taxon>Indriidae</taxon>
        <taxon>Propithecus</taxon>
    </lineage>
</organism>
<reference evidence="4" key="2">
    <citation type="submission" date="2025-09" db="UniProtKB">
        <authorList>
            <consortium name="Ensembl"/>
        </authorList>
    </citation>
    <scope>IDENTIFICATION</scope>
</reference>
<proteinExistence type="inferred from homology"/>
<evidence type="ECO:0000256" key="2">
    <source>
        <dbReference type="ARBA" id="ARBA00012480"/>
    </source>
</evidence>
<dbReference type="InterPro" id="IPR029058">
    <property type="entry name" value="AB_hydrolase_fold"/>
</dbReference>
<protein>
    <recommendedName>
        <fullName evidence="2">oleoyl-[acyl-carrier-protein] hydrolase</fullName>
        <ecNumber evidence="2">3.1.2.14</ecNumber>
    </recommendedName>
</protein>
<dbReference type="GO" id="GO:0016297">
    <property type="term" value="F:fatty acyl-[ACP] hydrolase activity"/>
    <property type="evidence" value="ECO:0007669"/>
    <property type="project" value="UniProtKB-EC"/>
</dbReference>
<dbReference type="AlphaFoldDB" id="A0A2K6ET39"/>
<dbReference type="GO" id="GO:0008610">
    <property type="term" value="P:lipid biosynthetic process"/>
    <property type="evidence" value="ECO:0007669"/>
    <property type="project" value="UniProtKB-ARBA"/>
</dbReference>
<feature type="domain" description="Thioesterase" evidence="3">
    <location>
        <begin position="40"/>
        <end position="112"/>
    </location>
</feature>
<reference evidence="4" key="1">
    <citation type="submission" date="2025-08" db="UniProtKB">
        <authorList>
            <consortium name="Ensembl"/>
        </authorList>
    </citation>
    <scope>IDENTIFICATION</scope>
</reference>
<evidence type="ECO:0000259" key="3">
    <source>
        <dbReference type="Pfam" id="PF00975"/>
    </source>
</evidence>